<dbReference type="Proteomes" id="UP000248330">
    <property type="component" value="Unassembled WGS sequence"/>
</dbReference>
<gene>
    <name evidence="5" type="ORF">C8D93_104302</name>
</gene>
<keyword evidence="6" id="KW-1185">Reference proteome</keyword>
<comment type="caution">
    <text evidence="5">The sequence shown here is derived from an EMBL/GenBank/DDBJ whole genome shotgun (WGS) entry which is preliminary data.</text>
</comment>
<sequence length="448" mass="48765">MFEFSWRNARRRSPEEAMAGTAPQPSPFLAVYAPTEWGLRDPAWQDMLQRVLPPGRQVAMRAVEASQPDDPVVALDAEFALGLFVEPAALDHLADRVLAAREAGRSATLIVAVQGRQLAGLGRWLQARAGKGRLVGLRLILARDTEDLLRQLPERMRHGVEDNLIRMPVSTEIEDSPHKNFFVFSPELQSLVGRIRAFARNGIARAYLLGGPGSGKTSLAYFYYLVRNKGRFVSVNLAAENTGDKAAVKSLLCGHVMGAFPGAGSRLGAFTHARDGVCFIDEAHGVTGSVMEVLMEALDNGQYMPFGASAKQPLDCALLFATNRTWASLQASVNIDEFTRLGAAVLEVPELQKREEDLIAVIATTLARLGGSCTTWTAPEGIDDAAWRRIRECRWHGNVRALVRVIEAAFVETAADGASPLIPATAIDDGIALWEPAQHHSHRLYAAA</sequence>
<organism evidence="5 6">
    <name type="scientific">Sinimarinibacterium flocculans</name>
    <dbReference type="NCBI Taxonomy" id="985250"/>
    <lineage>
        <taxon>Bacteria</taxon>
        <taxon>Pseudomonadati</taxon>
        <taxon>Pseudomonadota</taxon>
        <taxon>Gammaproteobacteria</taxon>
        <taxon>Nevskiales</taxon>
        <taxon>Nevskiaceae</taxon>
        <taxon>Sinimarinibacterium</taxon>
    </lineage>
</organism>
<dbReference type="RefSeq" id="WP_370305027.1">
    <property type="nucleotide sequence ID" value="NZ_CAXRDG010000002.1"/>
</dbReference>
<feature type="region of interest" description="Disordered" evidence="3">
    <location>
        <begin position="1"/>
        <end position="22"/>
    </location>
</feature>
<keyword evidence="1" id="KW-0547">Nucleotide-binding</keyword>
<dbReference type="PANTHER" id="PTHR32071">
    <property type="entry name" value="TRANSCRIPTIONAL REGULATORY PROTEIN"/>
    <property type="match status" value="1"/>
</dbReference>
<evidence type="ECO:0000256" key="3">
    <source>
        <dbReference type="SAM" id="MobiDB-lite"/>
    </source>
</evidence>
<dbReference type="PROSITE" id="PS50045">
    <property type="entry name" value="SIGMA54_INTERACT_4"/>
    <property type="match status" value="1"/>
</dbReference>
<dbReference type="Gene3D" id="1.10.8.60">
    <property type="match status" value="1"/>
</dbReference>
<dbReference type="GO" id="GO:0006355">
    <property type="term" value="P:regulation of DNA-templated transcription"/>
    <property type="evidence" value="ECO:0007669"/>
    <property type="project" value="InterPro"/>
</dbReference>
<feature type="domain" description="Sigma-54 factor interaction" evidence="4">
    <location>
        <begin position="181"/>
        <end position="411"/>
    </location>
</feature>
<proteinExistence type="predicted"/>
<evidence type="ECO:0000313" key="5">
    <source>
        <dbReference type="EMBL" id="PXV68602.1"/>
    </source>
</evidence>
<name>A0A318EF21_9GAMM</name>
<dbReference type="EMBL" id="QICN01000004">
    <property type="protein sequence ID" value="PXV68602.1"/>
    <property type="molecule type" value="Genomic_DNA"/>
</dbReference>
<protein>
    <submittedName>
        <fullName evidence="5">Sigma-54 interacting transcriptional regulator</fullName>
    </submittedName>
</protein>
<reference evidence="5 6" key="1">
    <citation type="submission" date="2018-04" db="EMBL/GenBank/DDBJ databases">
        <title>Genomic Encyclopedia of Type Strains, Phase IV (KMG-IV): sequencing the most valuable type-strain genomes for metagenomic binning, comparative biology and taxonomic classification.</title>
        <authorList>
            <person name="Goeker M."/>
        </authorList>
    </citation>
    <scope>NUCLEOTIDE SEQUENCE [LARGE SCALE GENOMIC DNA]</scope>
    <source>
        <strain evidence="5 6">DSM 104150</strain>
    </source>
</reference>
<evidence type="ECO:0000259" key="4">
    <source>
        <dbReference type="PROSITE" id="PS50045"/>
    </source>
</evidence>
<evidence type="ECO:0000256" key="2">
    <source>
        <dbReference type="ARBA" id="ARBA00022840"/>
    </source>
</evidence>
<dbReference type="InterPro" id="IPR027417">
    <property type="entry name" value="P-loop_NTPase"/>
</dbReference>
<dbReference type="Pfam" id="PF00158">
    <property type="entry name" value="Sigma54_activat"/>
    <property type="match status" value="1"/>
</dbReference>
<evidence type="ECO:0000313" key="6">
    <source>
        <dbReference type="Proteomes" id="UP000248330"/>
    </source>
</evidence>
<dbReference type="InterPro" id="IPR002078">
    <property type="entry name" value="Sigma_54_int"/>
</dbReference>
<accession>A0A318EF21</accession>
<dbReference type="CDD" id="cd00009">
    <property type="entry name" value="AAA"/>
    <property type="match status" value="1"/>
</dbReference>
<dbReference type="Gene3D" id="3.40.50.300">
    <property type="entry name" value="P-loop containing nucleotide triphosphate hydrolases"/>
    <property type="match status" value="1"/>
</dbReference>
<dbReference type="SUPFAM" id="SSF52540">
    <property type="entry name" value="P-loop containing nucleoside triphosphate hydrolases"/>
    <property type="match status" value="1"/>
</dbReference>
<dbReference type="AlphaFoldDB" id="A0A318EF21"/>
<evidence type="ECO:0000256" key="1">
    <source>
        <dbReference type="ARBA" id="ARBA00022741"/>
    </source>
</evidence>
<keyword evidence="2" id="KW-0067">ATP-binding</keyword>
<dbReference type="GO" id="GO:0005524">
    <property type="term" value="F:ATP binding"/>
    <property type="evidence" value="ECO:0007669"/>
    <property type="project" value="UniProtKB-KW"/>
</dbReference>